<accession>A0A0S8FSG5</accession>
<feature type="binding site" evidence="4">
    <location>
        <position position="334"/>
    </location>
    <ligand>
        <name>substrate</name>
    </ligand>
</feature>
<dbReference type="PIRSF" id="PIRSF000524">
    <property type="entry name" value="SPT"/>
    <property type="match status" value="1"/>
</dbReference>
<dbReference type="InterPro" id="IPR024169">
    <property type="entry name" value="SP_NH2Trfase/AEP_transaminase"/>
</dbReference>
<dbReference type="STRING" id="1703779.AMJ83_09455"/>
<dbReference type="GO" id="GO:0004760">
    <property type="term" value="F:L-serine-pyruvate transaminase activity"/>
    <property type="evidence" value="ECO:0007669"/>
    <property type="project" value="TreeGrafter"/>
</dbReference>
<dbReference type="EMBL" id="LJUJ01000023">
    <property type="protein sequence ID" value="KPK62884.1"/>
    <property type="molecule type" value="Genomic_DNA"/>
</dbReference>
<dbReference type="GO" id="GO:0008453">
    <property type="term" value="F:alanine-glyoxylate transaminase activity"/>
    <property type="evidence" value="ECO:0007669"/>
    <property type="project" value="TreeGrafter"/>
</dbReference>
<evidence type="ECO:0000259" key="8">
    <source>
        <dbReference type="Pfam" id="PF00266"/>
    </source>
</evidence>
<sequence length="362" mass="40123">MKPKYTLFTPGPVDVPEEVLRETACPLLYHREDTFGELYEKTAENLKKILFAPACDIFFFTSSGTGGMEATCSNLLSNQDTPIVAVSGKFGERWLELCNAYHIEPIVVKADYGKSIMPAQIDEALHKAPKGTVILTTLAETSTGALNDIKSFGEVARQHEAFLAVDGVAGLGADYCPQEDWNIDALVGASQKALMAPPGIAFVSLSRRALERTKNSDLPKYYFNIKTYEKYRAKNQTPFTPAITVFCGLKRGLDMILGKGLDDNFKKHEKMAKYVRERVRSMGFEILPESPSNALTVIKMRGNMSSTDIIKEVKEKHGILFADGQANLKGTIIRIGHMGNYTIEKLREALDALEVTVDERRA</sequence>
<dbReference type="InterPro" id="IPR000192">
    <property type="entry name" value="Aminotrans_V_dom"/>
</dbReference>
<dbReference type="InterPro" id="IPR020578">
    <property type="entry name" value="Aminotrans_V_PyrdxlP_BS"/>
</dbReference>
<evidence type="ECO:0000256" key="4">
    <source>
        <dbReference type="PIRSR" id="PIRSR000524-1"/>
    </source>
</evidence>
<evidence type="ECO:0000256" key="5">
    <source>
        <dbReference type="PIRSR" id="PIRSR000524-50"/>
    </source>
</evidence>
<evidence type="ECO:0000256" key="2">
    <source>
        <dbReference type="ARBA" id="ARBA00009236"/>
    </source>
</evidence>
<dbReference type="InterPro" id="IPR015424">
    <property type="entry name" value="PyrdxlP-dep_Trfase"/>
</dbReference>
<dbReference type="AlphaFoldDB" id="A0A0S8FSG5"/>
<proteinExistence type="inferred from homology"/>
<dbReference type="GO" id="GO:0019265">
    <property type="term" value="P:glycine biosynthetic process, by transamination of glyoxylate"/>
    <property type="evidence" value="ECO:0007669"/>
    <property type="project" value="TreeGrafter"/>
</dbReference>
<dbReference type="InterPro" id="IPR015421">
    <property type="entry name" value="PyrdxlP-dep_Trfase_major"/>
</dbReference>
<gene>
    <name evidence="9" type="ORF">AMJ83_09455</name>
</gene>
<dbReference type="SUPFAM" id="SSF53383">
    <property type="entry name" value="PLP-dependent transferases"/>
    <property type="match status" value="1"/>
</dbReference>
<protein>
    <recommendedName>
        <fullName evidence="8">Aminotransferase class V domain-containing protein</fullName>
    </recommendedName>
</protein>
<name>A0A0S8FSG5_UNCW3</name>
<dbReference type="Pfam" id="PF00266">
    <property type="entry name" value="Aminotran_5"/>
    <property type="match status" value="1"/>
</dbReference>
<dbReference type="PANTHER" id="PTHR21152">
    <property type="entry name" value="AMINOTRANSFERASE CLASS V"/>
    <property type="match status" value="1"/>
</dbReference>
<comment type="similarity">
    <text evidence="2 6">Belongs to the class-V pyridoxal-phosphate-dependent aminotransferase family.</text>
</comment>
<evidence type="ECO:0000256" key="7">
    <source>
        <dbReference type="RuleBase" id="RU004504"/>
    </source>
</evidence>
<dbReference type="Gene3D" id="3.90.1150.10">
    <property type="entry name" value="Aspartate Aminotransferase, domain 1"/>
    <property type="match status" value="1"/>
</dbReference>
<dbReference type="InterPro" id="IPR015422">
    <property type="entry name" value="PyrdxlP-dep_Trfase_small"/>
</dbReference>
<evidence type="ECO:0000256" key="3">
    <source>
        <dbReference type="ARBA" id="ARBA00022898"/>
    </source>
</evidence>
<comment type="caution">
    <text evidence="9">The sequence shown here is derived from an EMBL/GenBank/DDBJ whole genome shotgun (WGS) entry which is preliminary data.</text>
</comment>
<evidence type="ECO:0000256" key="1">
    <source>
        <dbReference type="ARBA" id="ARBA00001933"/>
    </source>
</evidence>
<evidence type="ECO:0000256" key="6">
    <source>
        <dbReference type="RuleBase" id="RU004075"/>
    </source>
</evidence>
<organism evidence="9 10">
    <name type="scientific">candidate division WOR_3 bacterium SM23_42</name>
    <dbReference type="NCBI Taxonomy" id="1703779"/>
    <lineage>
        <taxon>Bacteria</taxon>
        <taxon>Bacteria division WOR-3</taxon>
    </lineage>
</organism>
<dbReference type="PATRIC" id="fig|1703779.3.peg.1170"/>
<keyword evidence="3 5" id="KW-0663">Pyridoxal phosphate</keyword>
<feature type="modified residue" description="N6-(pyridoxal phosphate)lysine" evidence="5">
    <location>
        <position position="192"/>
    </location>
</feature>
<dbReference type="Proteomes" id="UP000051373">
    <property type="component" value="Unassembled WGS sequence"/>
</dbReference>
<dbReference type="Gene3D" id="3.40.640.10">
    <property type="entry name" value="Type I PLP-dependent aspartate aminotransferase-like (Major domain)"/>
    <property type="match status" value="1"/>
</dbReference>
<reference evidence="9 10" key="1">
    <citation type="journal article" date="2015" name="Microbiome">
        <title>Genomic resolution of linkages in carbon, nitrogen, and sulfur cycling among widespread estuary sediment bacteria.</title>
        <authorList>
            <person name="Baker B.J."/>
            <person name="Lazar C.S."/>
            <person name="Teske A.P."/>
            <person name="Dick G.J."/>
        </authorList>
    </citation>
    <scope>NUCLEOTIDE SEQUENCE [LARGE SCALE GENOMIC DNA]</scope>
    <source>
        <strain evidence="9">SM23_42</strain>
    </source>
</reference>
<evidence type="ECO:0000313" key="10">
    <source>
        <dbReference type="Proteomes" id="UP000051373"/>
    </source>
</evidence>
<dbReference type="PROSITE" id="PS00595">
    <property type="entry name" value="AA_TRANSFER_CLASS_5"/>
    <property type="match status" value="1"/>
</dbReference>
<comment type="cofactor">
    <cofactor evidence="1 5 7">
        <name>pyridoxal 5'-phosphate</name>
        <dbReference type="ChEBI" id="CHEBI:597326"/>
    </cofactor>
</comment>
<dbReference type="PANTHER" id="PTHR21152:SF40">
    <property type="entry name" value="ALANINE--GLYOXYLATE AMINOTRANSFERASE"/>
    <property type="match status" value="1"/>
</dbReference>
<feature type="domain" description="Aminotransferase class V" evidence="8">
    <location>
        <begin position="29"/>
        <end position="326"/>
    </location>
</feature>
<evidence type="ECO:0000313" key="9">
    <source>
        <dbReference type="EMBL" id="KPK62884.1"/>
    </source>
</evidence>